<dbReference type="EMBL" id="CGIG01000001">
    <property type="protein sequence ID" value="CPR18081.1"/>
    <property type="molecule type" value="Genomic_DNA"/>
</dbReference>
<accession>A0A0G4JX98</accession>
<evidence type="ECO:0000313" key="2">
    <source>
        <dbReference type="Proteomes" id="UP000044377"/>
    </source>
</evidence>
<sequence length="39" mass="4621">MDATFFINTFLSANWAFFIKKTFSNRYSEHIGQFDALLQ</sequence>
<protein>
    <submittedName>
        <fullName evidence="1">Uncharacterized protein</fullName>
    </submittedName>
</protein>
<gene>
    <name evidence="1" type="ORF">BN1221_03013</name>
</gene>
<proteinExistence type="predicted"/>
<evidence type="ECO:0000313" key="1">
    <source>
        <dbReference type="EMBL" id="CPR18081.1"/>
    </source>
</evidence>
<organism evidence="1 2">
    <name type="scientific">Brenneria goodwinii</name>
    <dbReference type="NCBI Taxonomy" id="1109412"/>
    <lineage>
        <taxon>Bacteria</taxon>
        <taxon>Pseudomonadati</taxon>
        <taxon>Pseudomonadota</taxon>
        <taxon>Gammaproteobacteria</taxon>
        <taxon>Enterobacterales</taxon>
        <taxon>Pectobacteriaceae</taxon>
        <taxon>Brenneria</taxon>
    </lineage>
</organism>
<dbReference type="AlphaFoldDB" id="A0A0G4JX98"/>
<dbReference type="Proteomes" id="UP000044377">
    <property type="component" value="Unassembled WGS sequence"/>
</dbReference>
<reference evidence="2" key="1">
    <citation type="submission" date="2015-01" db="EMBL/GenBank/DDBJ databases">
        <authorList>
            <person name="Paterson Steve"/>
        </authorList>
    </citation>
    <scope>NUCLEOTIDE SEQUENCE [LARGE SCALE GENOMIC DNA]</scope>
    <source>
        <strain evidence="2">OBR1</strain>
    </source>
</reference>
<name>A0A0G4JX98_9GAMM</name>
<keyword evidence="2" id="KW-1185">Reference proteome</keyword>
<dbReference type="STRING" id="1109412.BN1221_03013"/>